<accession>A0A7C3SMK0</accession>
<organism evidence="2">
    <name type="scientific">Dictyoglomus turgidum</name>
    <dbReference type="NCBI Taxonomy" id="513050"/>
    <lineage>
        <taxon>Bacteria</taxon>
        <taxon>Pseudomonadati</taxon>
        <taxon>Dictyoglomota</taxon>
        <taxon>Dictyoglomia</taxon>
        <taxon>Dictyoglomales</taxon>
        <taxon>Dictyoglomaceae</taxon>
        <taxon>Dictyoglomus</taxon>
    </lineage>
</organism>
<gene>
    <name evidence="2" type="ORF">ENV35_00515</name>
</gene>
<keyword evidence="1" id="KW-0472">Membrane</keyword>
<sequence>MSKTKKLFIGILVLVMLSPLGILLPYFFKAGSAWGEWGPDELKEMIGYVPKGLERLSSFWNPIFPDYNLKNWSEKGLFYEILGYVITGLVGVTIVIGITYLIILVDKKIKNR</sequence>
<evidence type="ECO:0000256" key="1">
    <source>
        <dbReference type="SAM" id="Phobius"/>
    </source>
</evidence>
<proteinExistence type="predicted"/>
<name>A0A7C3SMK0_9BACT</name>
<dbReference type="EMBL" id="DTGA01000016">
    <property type="protein sequence ID" value="HGB30341.1"/>
    <property type="molecule type" value="Genomic_DNA"/>
</dbReference>
<protein>
    <submittedName>
        <fullName evidence="2">Cobalamin biosynthesis protein</fullName>
    </submittedName>
</protein>
<feature type="transmembrane region" description="Helical" evidence="1">
    <location>
        <begin position="81"/>
        <end position="105"/>
    </location>
</feature>
<reference evidence="2" key="1">
    <citation type="journal article" date="2020" name="mSystems">
        <title>Genome- and Community-Level Interaction Insights into Carbon Utilization and Element Cycling Functions of Hydrothermarchaeota in Hydrothermal Sediment.</title>
        <authorList>
            <person name="Zhou Z."/>
            <person name="Liu Y."/>
            <person name="Xu W."/>
            <person name="Pan J."/>
            <person name="Luo Z.H."/>
            <person name="Li M."/>
        </authorList>
    </citation>
    <scope>NUCLEOTIDE SEQUENCE [LARGE SCALE GENOMIC DNA]</scope>
    <source>
        <strain evidence="2">SpSt-751</strain>
    </source>
</reference>
<keyword evidence="1" id="KW-1133">Transmembrane helix</keyword>
<evidence type="ECO:0000313" key="2">
    <source>
        <dbReference type="EMBL" id="HGB30341.1"/>
    </source>
</evidence>
<dbReference type="AlphaFoldDB" id="A0A7C3SMK0"/>
<keyword evidence="1" id="KW-0812">Transmembrane</keyword>
<comment type="caution">
    <text evidence="2">The sequence shown here is derived from an EMBL/GenBank/DDBJ whole genome shotgun (WGS) entry which is preliminary data.</text>
</comment>
<feature type="transmembrane region" description="Helical" evidence="1">
    <location>
        <begin position="7"/>
        <end position="28"/>
    </location>
</feature>